<evidence type="ECO:0000313" key="1">
    <source>
        <dbReference type="EMBL" id="OMO56598.1"/>
    </source>
</evidence>
<protein>
    <submittedName>
        <fullName evidence="1">Uncharacterized protein</fullName>
    </submittedName>
</protein>
<name>A0A1R3GET6_9ROSI</name>
<evidence type="ECO:0000313" key="2">
    <source>
        <dbReference type="Proteomes" id="UP000187203"/>
    </source>
</evidence>
<keyword evidence="2" id="KW-1185">Reference proteome</keyword>
<dbReference type="EMBL" id="AWUE01022722">
    <property type="protein sequence ID" value="OMO56598.1"/>
    <property type="molecule type" value="Genomic_DNA"/>
</dbReference>
<organism evidence="1 2">
    <name type="scientific">Corchorus olitorius</name>
    <dbReference type="NCBI Taxonomy" id="93759"/>
    <lineage>
        <taxon>Eukaryota</taxon>
        <taxon>Viridiplantae</taxon>
        <taxon>Streptophyta</taxon>
        <taxon>Embryophyta</taxon>
        <taxon>Tracheophyta</taxon>
        <taxon>Spermatophyta</taxon>
        <taxon>Magnoliopsida</taxon>
        <taxon>eudicotyledons</taxon>
        <taxon>Gunneridae</taxon>
        <taxon>Pentapetalae</taxon>
        <taxon>rosids</taxon>
        <taxon>malvids</taxon>
        <taxon>Malvales</taxon>
        <taxon>Malvaceae</taxon>
        <taxon>Grewioideae</taxon>
        <taxon>Apeibeae</taxon>
        <taxon>Corchorus</taxon>
    </lineage>
</organism>
<proteinExistence type="predicted"/>
<comment type="caution">
    <text evidence="1">The sequence shown here is derived from an EMBL/GenBank/DDBJ whole genome shotgun (WGS) entry which is preliminary data.</text>
</comment>
<dbReference type="Proteomes" id="UP000187203">
    <property type="component" value="Unassembled WGS sequence"/>
</dbReference>
<dbReference type="AlphaFoldDB" id="A0A1R3GET6"/>
<sequence length="166" mass="19327">MLSVQMALQGGEAPFRELSLPRYVSLISLVQRLSSLEMTSLSRLAIKAVLRCFEALIPRPRLVFYLVTGILVDEIWVRHDESAHRKPSQTIVKKYARRNYVNRWLQYVADKYMFVANNSLMHYPKDDRLENSTYQAAERLVYREVLLLPTVETIVSSHQIVQQVQC</sequence>
<accession>A0A1R3GET6</accession>
<gene>
    <name evidence="1" type="ORF">COLO4_35599</name>
</gene>
<reference evidence="2" key="1">
    <citation type="submission" date="2013-09" db="EMBL/GenBank/DDBJ databases">
        <title>Corchorus olitorius genome sequencing.</title>
        <authorList>
            <person name="Alam M."/>
            <person name="Haque M.S."/>
            <person name="Islam M.S."/>
            <person name="Emdad E.M."/>
            <person name="Islam M.M."/>
            <person name="Ahmed B."/>
            <person name="Halim A."/>
            <person name="Hossen Q.M.M."/>
            <person name="Hossain M.Z."/>
            <person name="Ahmed R."/>
            <person name="Khan M.M."/>
            <person name="Islam R."/>
            <person name="Rashid M.M."/>
            <person name="Khan S.A."/>
            <person name="Rahman M.S."/>
            <person name="Alam M."/>
            <person name="Yahiya A.S."/>
            <person name="Khan M.S."/>
            <person name="Azam M.S."/>
            <person name="Haque T."/>
            <person name="Lashkar M.Z.H."/>
            <person name="Akhand A.I."/>
            <person name="Morshed G."/>
            <person name="Roy S."/>
            <person name="Uddin K.S."/>
            <person name="Rabeya T."/>
            <person name="Hossain A.S."/>
            <person name="Chowdhury A."/>
            <person name="Snigdha A.R."/>
            <person name="Mortoza M.S."/>
            <person name="Matin S.A."/>
            <person name="Hoque S.M.E."/>
            <person name="Islam M.K."/>
            <person name="Roy D.K."/>
            <person name="Haider R."/>
            <person name="Moosa M.M."/>
            <person name="Elias S.M."/>
            <person name="Hasan A.M."/>
            <person name="Jahan S."/>
            <person name="Shafiuddin M."/>
            <person name="Mahmood N."/>
            <person name="Shommy N.S."/>
        </authorList>
    </citation>
    <scope>NUCLEOTIDE SEQUENCE [LARGE SCALE GENOMIC DNA]</scope>
    <source>
        <strain evidence="2">cv. O-4</strain>
    </source>
</reference>